<dbReference type="Gene3D" id="3.10.20.90">
    <property type="entry name" value="Phosphatidylinositol 3-kinase Catalytic Subunit, Chain A, domain 1"/>
    <property type="match status" value="2"/>
</dbReference>
<dbReference type="InterPro" id="IPR038765">
    <property type="entry name" value="Papain-like_cys_pep_sf"/>
</dbReference>
<dbReference type="GO" id="GO:0005829">
    <property type="term" value="C:cytosol"/>
    <property type="evidence" value="ECO:0007669"/>
    <property type="project" value="TreeGrafter"/>
</dbReference>
<dbReference type="EMBL" id="BTGB01000003">
    <property type="protein sequence ID" value="GMM46251.1"/>
    <property type="molecule type" value="Genomic_DNA"/>
</dbReference>
<dbReference type="Pfam" id="PF00443">
    <property type="entry name" value="UCH"/>
    <property type="match status" value="1"/>
</dbReference>
<comment type="caution">
    <text evidence="11">The sequence shown here is derived from an EMBL/GenBank/DDBJ whole genome shotgun (WGS) entry which is preliminary data.</text>
</comment>
<evidence type="ECO:0000256" key="2">
    <source>
        <dbReference type="ARBA" id="ARBA00009085"/>
    </source>
</evidence>
<evidence type="ECO:0000256" key="6">
    <source>
        <dbReference type="ARBA" id="ARBA00022801"/>
    </source>
</evidence>
<feature type="compositionally biased region" description="Acidic residues" evidence="8">
    <location>
        <begin position="56"/>
        <end position="78"/>
    </location>
</feature>
<dbReference type="CDD" id="cd02659">
    <property type="entry name" value="peptidase_C19C"/>
    <property type="match status" value="1"/>
</dbReference>
<comment type="similarity">
    <text evidence="2">Belongs to the peptidase C19 family.</text>
</comment>
<dbReference type="SUPFAM" id="SSF49599">
    <property type="entry name" value="TRAF domain-like"/>
    <property type="match status" value="1"/>
</dbReference>
<accession>A0AAV5R4R1</accession>
<dbReference type="PROSITE" id="PS50144">
    <property type="entry name" value="MATH"/>
    <property type="match status" value="1"/>
</dbReference>
<dbReference type="InterPro" id="IPR028889">
    <property type="entry name" value="USP"/>
</dbReference>
<evidence type="ECO:0000256" key="8">
    <source>
        <dbReference type="SAM" id="MobiDB-lite"/>
    </source>
</evidence>
<dbReference type="SUPFAM" id="SSF54001">
    <property type="entry name" value="Cysteine proteinases"/>
    <property type="match status" value="1"/>
</dbReference>
<dbReference type="GO" id="GO:0005634">
    <property type="term" value="C:nucleus"/>
    <property type="evidence" value="ECO:0007669"/>
    <property type="project" value="TreeGrafter"/>
</dbReference>
<dbReference type="InterPro" id="IPR050164">
    <property type="entry name" value="Peptidase_C19"/>
</dbReference>
<dbReference type="InterPro" id="IPR018200">
    <property type="entry name" value="USP_CS"/>
</dbReference>
<evidence type="ECO:0000256" key="7">
    <source>
        <dbReference type="ARBA" id="ARBA00022807"/>
    </source>
</evidence>
<dbReference type="PANTHER" id="PTHR24006:SF644">
    <property type="entry name" value="UBIQUITIN CARBOXYL-TERMINAL HYDROLASE 7"/>
    <property type="match status" value="1"/>
</dbReference>
<evidence type="ECO:0000313" key="11">
    <source>
        <dbReference type="EMBL" id="GMM46251.1"/>
    </source>
</evidence>
<evidence type="ECO:0000313" key="12">
    <source>
        <dbReference type="Proteomes" id="UP001378960"/>
    </source>
</evidence>
<organism evidence="11 12">
    <name type="scientific">Pichia kluyveri</name>
    <name type="common">Yeast</name>
    <dbReference type="NCBI Taxonomy" id="36015"/>
    <lineage>
        <taxon>Eukaryota</taxon>
        <taxon>Fungi</taxon>
        <taxon>Dikarya</taxon>
        <taxon>Ascomycota</taxon>
        <taxon>Saccharomycotina</taxon>
        <taxon>Pichiomycetes</taxon>
        <taxon>Pichiales</taxon>
        <taxon>Pichiaceae</taxon>
        <taxon>Pichia</taxon>
    </lineage>
</organism>
<evidence type="ECO:0000256" key="4">
    <source>
        <dbReference type="ARBA" id="ARBA00022670"/>
    </source>
</evidence>
<dbReference type="GO" id="GO:0031647">
    <property type="term" value="P:regulation of protein stability"/>
    <property type="evidence" value="ECO:0007669"/>
    <property type="project" value="TreeGrafter"/>
</dbReference>
<feature type="region of interest" description="Disordered" evidence="8">
    <location>
        <begin position="56"/>
        <end position="79"/>
    </location>
</feature>
<dbReference type="GO" id="GO:0004843">
    <property type="term" value="F:cysteine-type deubiquitinase activity"/>
    <property type="evidence" value="ECO:0007669"/>
    <property type="project" value="UniProtKB-EC"/>
</dbReference>
<keyword evidence="6" id="KW-0378">Hydrolase</keyword>
<evidence type="ECO:0000256" key="5">
    <source>
        <dbReference type="ARBA" id="ARBA00022786"/>
    </source>
</evidence>
<name>A0AAV5R4R1_PICKL</name>
<dbReference type="AlphaFoldDB" id="A0AAV5R4R1"/>
<keyword evidence="4 11" id="KW-0645">Protease</keyword>
<feature type="domain" description="USP" evidence="10">
    <location>
        <begin position="279"/>
        <end position="613"/>
    </location>
</feature>
<dbReference type="InterPro" id="IPR002083">
    <property type="entry name" value="MATH/TRAF_dom"/>
</dbReference>
<dbReference type="Proteomes" id="UP001378960">
    <property type="component" value="Unassembled WGS sequence"/>
</dbReference>
<gene>
    <name evidence="11" type="ORF">DAPK24_028260</name>
</gene>
<dbReference type="EC" id="3.4.19.12" evidence="3"/>
<evidence type="ECO:0000259" key="10">
    <source>
        <dbReference type="PROSITE" id="PS50235"/>
    </source>
</evidence>
<keyword evidence="7" id="KW-0788">Thiol protease</keyword>
<dbReference type="Pfam" id="PF12436">
    <property type="entry name" value="USP7_ICP0_bdg"/>
    <property type="match status" value="1"/>
</dbReference>
<comment type="catalytic activity">
    <reaction evidence="1">
        <text>Thiol-dependent hydrolysis of ester, thioester, amide, peptide and isopeptide bonds formed by the C-terminal Gly of ubiquitin (a 76-residue protein attached to proteins as an intracellular targeting signal).</text>
        <dbReference type="EC" id="3.4.19.12"/>
    </reaction>
</comment>
<feature type="domain" description="MATH" evidence="9">
    <location>
        <begin position="112"/>
        <end position="253"/>
    </location>
</feature>
<dbReference type="Pfam" id="PF14533">
    <property type="entry name" value="USP7_C2"/>
    <property type="match status" value="1"/>
</dbReference>
<keyword evidence="12" id="KW-1185">Reference proteome</keyword>
<protein>
    <recommendedName>
        <fullName evidence="3">ubiquitinyl hydrolase 1</fullName>
        <ecNumber evidence="3">3.4.19.12</ecNumber>
    </recommendedName>
</protein>
<dbReference type="GO" id="GO:0006508">
    <property type="term" value="P:proteolysis"/>
    <property type="evidence" value="ECO:0007669"/>
    <property type="project" value="UniProtKB-KW"/>
</dbReference>
<dbReference type="InterPro" id="IPR029346">
    <property type="entry name" value="USP_C"/>
</dbReference>
<dbReference type="InterPro" id="IPR001394">
    <property type="entry name" value="Peptidase_C19_UCH"/>
</dbReference>
<evidence type="ECO:0000256" key="1">
    <source>
        <dbReference type="ARBA" id="ARBA00000707"/>
    </source>
</evidence>
<keyword evidence="5" id="KW-0833">Ubl conjugation pathway</keyword>
<dbReference type="PROSITE" id="PS00972">
    <property type="entry name" value="USP_1"/>
    <property type="match status" value="1"/>
</dbReference>
<evidence type="ECO:0000259" key="9">
    <source>
        <dbReference type="PROSITE" id="PS50144"/>
    </source>
</evidence>
<dbReference type="InterPro" id="IPR008974">
    <property type="entry name" value="TRAF-like"/>
</dbReference>
<dbReference type="Gene3D" id="3.90.70.10">
    <property type="entry name" value="Cysteine proteinases"/>
    <property type="match status" value="1"/>
</dbReference>
<evidence type="ECO:0000256" key="3">
    <source>
        <dbReference type="ARBA" id="ARBA00012759"/>
    </source>
</evidence>
<dbReference type="FunFam" id="3.90.70.10:FF:000044">
    <property type="entry name" value="Ubiquitin carboxyl-terminal hydrolase 13"/>
    <property type="match status" value="1"/>
</dbReference>
<proteinExistence type="inferred from homology"/>
<reference evidence="11 12" key="1">
    <citation type="journal article" date="2023" name="Elife">
        <title>Identification of key yeast species and microbe-microbe interactions impacting larval growth of Drosophila in the wild.</title>
        <authorList>
            <person name="Mure A."/>
            <person name="Sugiura Y."/>
            <person name="Maeda R."/>
            <person name="Honda K."/>
            <person name="Sakurai N."/>
            <person name="Takahashi Y."/>
            <person name="Watada M."/>
            <person name="Katoh T."/>
            <person name="Gotoh A."/>
            <person name="Gotoh Y."/>
            <person name="Taniguchi I."/>
            <person name="Nakamura K."/>
            <person name="Hayashi T."/>
            <person name="Katayama T."/>
            <person name="Uemura T."/>
            <person name="Hattori Y."/>
        </authorList>
    </citation>
    <scope>NUCLEOTIDE SEQUENCE [LARGE SCALE GENOMIC DNA]</scope>
    <source>
        <strain evidence="11 12">PK-24</strain>
    </source>
</reference>
<dbReference type="PROSITE" id="PS50235">
    <property type="entry name" value="USP_3"/>
    <property type="match status" value="1"/>
</dbReference>
<dbReference type="PROSITE" id="PS00973">
    <property type="entry name" value="USP_2"/>
    <property type="match status" value="1"/>
</dbReference>
<dbReference type="PANTHER" id="PTHR24006">
    <property type="entry name" value="UBIQUITIN CARBOXYL-TERMINAL HYDROLASE"/>
    <property type="match status" value="1"/>
</dbReference>
<dbReference type="GO" id="GO:0016579">
    <property type="term" value="P:protein deubiquitination"/>
    <property type="evidence" value="ECO:0007669"/>
    <property type="project" value="InterPro"/>
</dbReference>
<dbReference type="Gene3D" id="2.60.210.10">
    <property type="entry name" value="Apoptosis, Tumor Necrosis Factor Receptor Associated Protein 2, Chain A"/>
    <property type="match status" value="1"/>
</dbReference>
<sequence length="1262" mass="146386">MDSSLHSVDSVDMVANKDDVHAIDIDAPIDMSKNDQELALPTVPVLDDIDNIENIDEISEDDDSGQDGNDDDDSDMFVEDMNNFEGDLNEIDFDANTEHFLEKAPPGFDSITGHYTFQIKDLASLFVEKERFKGPSFEVGDYVFNLILVCQKRNHLVLSVYLEGHPKDHVKKENGNDNENDDDKDPGEVWSFPAHFTIDAWNPANPKLHKSNNTRFRYNQRVTDWGFVQFIDPKGAVESSFMKSNMVNITTYVRVIDDYTHVLYSNYRDYSSKKYTGYVGIENQGATCYLNSLLQSYFFTKSFRKKVYQIPTEDEIDLSIQPYSEYKKQAKTVSLALQRIFYKLQTSDVSIQSMELTHSFGWTTADAFTQHDVQELNRILMDRLETKMKGTEIDGCLNDIFVGKMKSFIRCINVDYESSRTEDFWDIQLNVKGMKNIKESFDNYIELEILDGDNKYDASGYGLQDAEKGVIFESFPDVLHIQLKRYEYDFETDNMVKINDRFEFFDEIDLQPYISKTVEQYGENWNYKLHGVLVHQGDVSVGHYYAMIKPNDEDKWFKFDDDIVSRVTHHTIYEEGFGCGAPENVTKQMTREEYQNYIIKHHTSAYMLVYIRESKIPDVLAEVEESDIPPHISKQIEYETAEEARIKKEREEMHLYVNFNLFTDDTFHKFEGFDIGPNVEDSHYFNKDLYDEGSFPLTFRILKTDSWKSIYTVICDLLGKDPSYADKLRLWNIVKRDNRTYRPDFPIDEYISNVEDIKIGDVCNKLNDGVSRRKYSGHERPMLISLYLEDAAKDLKYLANHSSNLGAIENDTNVENVDNLIEFMDANPNNDAVLEPILNTSNILVFIKYFSLKAQKIKSMSHLILPHESTVEFIESLINNMFTIPDDTVVTFTEELSYHKRLDIKPTSTLYQSEISNGDIICATICDTTIDNTIKLKNADMCYEYLESRVHFIFSKLQIIDEDDEDYVFVDVSEQKNNSKNTTVDVWLSYNSTYFDLVTVIGEAISVDPEYIKLSHTSNNQKNDLRSDYDFKKSLANISKQNTIYLNYEILKIPLKQFEGMELYSIFWVGNGICKDERHDFYLPKSSTLENIVTKMQSKIDISDDEKDSAFCWIPDSSHKINKTLLLDDEFDGNGALVIGIFPQFKEIYQNQINNENVKLINGFQCYGSPENTHGLPFIFDVVRGEKFPDTMLRLRKLLGLSDKEFKCAKFGISGTSFQYFDKVESDTELFQIFERKDYKLFIDHPDRKSRRASHQSSITIK</sequence>
<dbReference type="InterPro" id="IPR024729">
    <property type="entry name" value="USP7_ICP0-binding_dom"/>
</dbReference>